<evidence type="ECO:0000313" key="3">
    <source>
        <dbReference type="Proteomes" id="UP000256690"/>
    </source>
</evidence>
<evidence type="ECO:0000313" key="2">
    <source>
        <dbReference type="EMBL" id="RDW67136.1"/>
    </source>
</evidence>
<gene>
    <name evidence="2" type="ORF">DSM5745_09002</name>
</gene>
<dbReference type="GeneID" id="38119372"/>
<proteinExistence type="predicted"/>
<feature type="region of interest" description="Disordered" evidence="1">
    <location>
        <begin position="110"/>
        <end position="129"/>
    </location>
</feature>
<evidence type="ECO:0000256" key="1">
    <source>
        <dbReference type="SAM" id="MobiDB-lite"/>
    </source>
</evidence>
<reference evidence="2 3" key="1">
    <citation type="journal article" date="2018" name="IMA Fungus">
        <title>IMA Genome-F 9: Draft genome sequence of Annulohypoxylon stygium, Aspergillus mulundensis, Berkeleyomyces basicola (syn. Thielaviopsis basicola), Ceratocystis smalleyi, two Cercospora beticola strains, Coleophoma cylindrospora, Fusarium fracticaudum, Phialophora cf. hyalina, and Morchella septimelata.</title>
        <authorList>
            <person name="Wingfield B.D."/>
            <person name="Bills G.F."/>
            <person name="Dong Y."/>
            <person name="Huang W."/>
            <person name="Nel W.J."/>
            <person name="Swalarsk-Parry B.S."/>
            <person name="Vaghefi N."/>
            <person name="Wilken P.M."/>
            <person name="An Z."/>
            <person name="de Beer Z.W."/>
            <person name="De Vos L."/>
            <person name="Chen L."/>
            <person name="Duong T.A."/>
            <person name="Gao Y."/>
            <person name="Hammerbacher A."/>
            <person name="Kikkert J.R."/>
            <person name="Li Y."/>
            <person name="Li H."/>
            <person name="Li K."/>
            <person name="Li Q."/>
            <person name="Liu X."/>
            <person name="Ma X."/>
            <person name="Naidoo K."/>
            <person name="Pethybridge S.J."/>
            <person name="Sun J."/>
            <person name="Steenkamp E.T."/>
            <person name="van der Nest M.A."/>
            <person name="van Wyk S."/>
            <person name="Wingfield M.J."/>
            <person name="Xiong C."/>
            <person name="Yue Q."/>
            <person name="Zhang X."/>
        </authorList>
    </citation>
    <scope>NUCLEOTIDE SEQUENCE [LARGE SCALE GENOMIC DNA]</scope>
    <source>
        <strain evidence="2 3">DSM 5745</strain>
    </source>
</reference>
<accession>A0A3D8QZA5</accession>
<comment type="caution">
    <text evidence="2">The sequence shown here is derived from an EMBL/GenBank/DDBJ whole genome shotgun (WGS) entry which is preliminary data.</text>
</comment>
<dbReference type="RefSeq" id="XP_026600104.1">
    <property type="nucleotide sequence ID" value="XM_026751018.1"/>
</dbReference>
<dbReference type="Proteomes" id="UP000256690">
    <property type="component" value="Unassembled WGS sequence"/>
</dbReference>
<protein>
    <submittedName>
        <fullName evidence="2">Uncharacterized protein</fullName>
    </submittedName>
</protein>
<dbReference type="EMBL" id="PVWQ01000012">
    <property type="protein sequence ID" value="RDW67136.1"/>
    <property type="molecule type" value="Genomic_DNA"/>
</dbReference>
<name>A0A3D8QZA5_9EURO</name>
<sequence length="129" mass="15001">MVLSNMDYFNSKAHRDIATARATDIDVRIKRHTSFFLRWQNGRNFGDAAMAAFVICVLDPERQAELENKFHDETLEYFWDRMTFHEVNKSAPQFNLEYDGWFDALPEKGVTQKEATPAPRTALGQKKVK</sequence>
<organism evidence="2 3">
    <name type="scientific">Aspergillus mulundensis</name>
    <dbReference type="NCBI Taxonomy" id="1810919"/>
    <lineage>
        <taxon>Eukaryota</taxon>
        <taxon>Fungi</taxon>
        <taxon>Dikarya</taxon>
        <taxon>Ascomycota</taxon>
        <taxon>Pezizomycotina</taxon>
        <taxon>Eurotiomycetes</taxon>
        <taxon>Eurotiomycetidae</taxon>
        <taxon>Eurotiales</taxon>
        <taxon>Aspergillaceae</taxon>
        <taxon>Aspergillus</taxon>
        <taxon>Aspergillus subgen. Nidulantes</taxon>
    </lineage>
</organism>
<dbReference type="AlphaFoldDB" id="A0A3D8QZA5"/>
<keyword evidence="3" id="KW-1185">Reference proteome</keyword>